<evidence type="ECO:0000313" key="1">
    <source>
        <dbReference type="EMBL" id="CUO84966.1"/>
    </source>
</evidence>
<organism evidence="1 2">
    <name type="scientific">Hungatella hathewayi</name>
    <dbReference type="NCBI Taxonomy" id="154046"/>
    <lineage>
        <taxon>Bacteria</taxon>
        <taxon>Bacillati</taxon>
        <taxon>Bacillota</taxon>
        <taxon>Clostridia</taxon>
        <taxon>Lachnospirales</taxon>
        <taxon>Lachnospiraceae</taxon>
        <taxon>Hungatella</taxon>
    </lineage>
</organism>
<dbReference type="AlphaFoldDB" id="A0A174IFK4"/>
<accession>A0A174IFK4</accession>
<dbReference type="RefSeq" id="WP_055658056.1">
    <property type="nucleotide sequence ID" value="NZ_CABIXC010000013.1"/>
</dbReference>
<reference evidence="1 2" key="1">
    <citation type="submission" date="2015-09" db="EMBL/GenBank/DDBJ databases">
        <authorList>
            <consortium name="Pathogen Informatics"/>
        </authorList>
    </citation>
    <scope>NUCLEOTIDE SEQUENCE [LARGE SCALE GENOMIC DNA]</scope>
    <source>
        <strain evidence="1 2">2789STDY5608850</strain>
    </source>
</reference>
<sequence length="91" mass="10552">MIRFILGEDRHVKYFVHSVKSEYFVVKDATYELIYNGEVEASGSCEVTQEEDGSVVDVKLQPTYRSNLYILEITLMIADEVIKNREQMEVV</sequence>
<name>A0A174IFK4_9FIRM</name>
<dbReference type="EMBL" id="CYZE01000013">
    <property type="protein sequence ID" value="CUO84966.1"/>
    <property type="molecule type" value="Genomic_DNA"/>
</dbReference>
<dbReference type="Proteomes" id="UP000095651">
    <property type="component" value="Unassembled WGS sequence"/>
</dbReference>
<proteinExistence type="predicted"/>
<protein>
    <submittedName>
        <fullName evidence="1">Uncharacterized protein</fullName>
    </submittedName>
</protein>
<evidence type="ECO:0000313" key="2">
    <source>
        <dbReference type="Proteomes" id="UP000095651"/>
    </source>
</evidence>
<gene>
    <name evidence="1" type="ORF">ERS852407_04160</name>
</gene>